<dbReference type="AlphaFoldDB" id="A7TCM9"/>
<dbReference type="InParanoid" id="A7TCM9"/>
<feature type="non-terminal residue" evidence="1">
    <location>
        <position position="148"/>
    </location>
</feature>
<gene>
    <name evidence="1" type="ORF">NEMVEDRAFT_v1g225303</name>
</gene>
<dbReference type="HOGENOM" id="CLU_1763471_0_0_1"/>
<evidence type="ECO:0000313" key="2">
    <source>
        <dbReference type="Proteomes" id="UP000001593"/>
    </source>
</evidence>
<protein>
    <submittedName>
        <fullName evidence="1">Uncharacterized protein</fullName>
    </submittedName>
</protein>
<organism evidence="1 2">
    <name type="scientific">Nematostella vectensis</name>
    <name type="common">Starlet sea anemone</name>
    <dbReference type="NCBI Taxonomy" id="45351"/>
    <lineage>
        <taxon>Eukaryota</taxon>
        <taxon>Metazoa</taxon>
        <taxon>Cnidaria</taxon>
        <taxon>Anthozoa</taxon>
        <taxon>Hexacorallia</taxon>
        <taxon>Actiniaria</taxon>
        <taxon>Edwardsiidae</taxon>
        <taxon>Nematostella</taxon>
    </lineage>
</organism>
<dbReference type="EMBL" id="DS476565">
    <property type="protein sequence ID" value="EDO26190.1"/>
    <property type="molecule type" value="Genomic_DNA"/>
</dbReference>
<proteinExistence type="predicted"/>
<keyword evidence="2" id="KW-1185">Reference proteome</keyword>
<name>A7TCM9_NEMVE</name>
<dbReference type="Proteomes" id="UP000001593">
    <property type="component" value="Unassembled WGS sequence"/>
</dbReference>
<evidence type="ECO:0000313" key="1">
    <source>
        <dbReference type="EMBL" id="EDO26190.1"/>
    </source>
</evidence>
<dbReference type="STRING" id="45351.A7TCM9"/>
<dbReference type="PhylomeDB" id="A7TCM9"/>
<sequence>CTYAGVLWYYHHLHEKMPLVMVTSSEEVIERYNGRTMGVFVMSMSDYISGFYPGLTSVHELFESLSTAIAVADSNTGESTDAEDSGNSSDVMMTGHVVGVLQRNWRDYVVSFAEDVVRTAKMAATPCSGVFSQWKALAIHYNLSLAAS</sequence>
<accession>A7TCM9</accession>
<reference evidence="1 2" key="1">
    <citation type="journal article" date="2007" name="Science">
        <title>Sea anemone genome reveals ancestral eumetazoan gene repertoire and genomic organization.</title>
        <authorList>
            <person name="Putnam N.H."/>
            <person name="Srivastava M."/>
            <person name="Hellsten U."/>
            <person name="Dirks B."/>
            <person name="Chapman J."/>
            <person name="Salamov A."/>
            <person name="Terry A."/>
            <person name="Shapiro H."/>
            <person name="Lindquist E."/>
            <person name="Kapitonov V.V."/>
            <person name="Jurka J."/>
            <person name="Genikhovich G."/>
            <person name="Grigoriev I.V."/>
            <person name="Lucas S.M."/>
            <person name="Steele R.E."/>
            <person name="Finnerty J.R."/>
            <person name="Technau U."/>
            <person name="Martindale M.Q."/>
            <person name="Rokhsar D.S."/>
        </authorList>
    </citation>
    <scope>NUCLEOTIDE SEQUENCE [LARGE SCALE GENOMIC DNA]</scope>
    <source>
        <strain evidence="2">CH2 X CH6</strain>
    </source>
</reference>
<dbReference type="eggNOG" id="KOG2102">
    <property type="taxonomic scope" value="Eukaryota"/>
</dbReference>